<proteinExistence type="predicted"/>
<reference evidence="1" key="2">
    <citation type="submission" date="2021-04" db="EMBL/GenBank/DDBJ databases">
        <title>Genome-wide patterns of bracovirus chromosomal integration into multiple host tissues during parasitism.</title>
        <authorList>
            <person name="Chebbi M.A.C."/>
        </authorList>
    </citation>
    <scope>NUCLEOTIDE SEQUENCE</scope>
    <source>
        <tissue evidence="1">Whole body</tissue>
    </source>
</reference>
<comment type="caution">
    <text evidence="1">The sequence shown here is derived from an EMBL/GenBank/DDBJ whole genome shotgun (WGS) entry which is preliminary data.</text>
</comment>
<dbReference type="AlphaFoldDB" id="A0A8J5R1Z0"/>
<dbReference type="EMBL" id="JAAOIC020000064">
    <property type="protein sequence ID" value="KAG8035279.1"/>
    <property type="molecule type" value="Genomic_DNA"/>
</dbReference>
<name>A0A8J5R1Z0_9HYME</name>
<sequence>ILQKESPEVDYSSVTAVGNPYCHRSKYNSDNIDNSQELQVVEISDGYSSNHIENSVDKKNYSNLWLHDELDDHKNITHLWFHNEYNKEIEDNEAWFDAEDILDKPFHEPASNDLHDEVFLNNIILSL</sequence>
<feature type="non-terminal residue" evidence="1">
    <location>
        <position position="127"/>
    </location>
</feature>
<reference evidence="1" key="1">
    <citation type="submission" date="2020-03" db="EMBL/GenBank/DDBJ databases">
        <authorList>
            <person name="Chebbi M.A."/>
            <person name="Drezen J.M."/>
        </authorList>
    </citation>
    <scope>NUCLEOTIDE SEQUENCE</scope>
    <source>
        <tissue evidence="1">Whole body</tissue>
    </source>
</reference>
<evidence type="ECO:0000313" key="2">
    <source>
        <dbReference type="Proteomes" id="UP000729913"/>
    </source>
</evidence>
<organism evidence="1 2">
    <name type="scientific">Cotesia typhae</name>
    <dbReference type="NCBI Taxonomy" id="2053667"/>
    <lineage>
        <taxon>Eukaryota</taxon>
        <taxon>Metazoa</taxon>
        <taxon>Ecdysozoa</taxon>
        <taxon>Arthropoda</taxon>
        <taxon>Hexapoda</taxon>
        <taxon>Insecta</taxon>
        <taxon>Pterygota</taxon>
        <taxon>Neoptera</taxon>
        <taxon>Endopterygota</taxon>
        <taxon>Hymenoptera</taxon>
        <taxon>Apocrita</taxon>
        <taxon>Ichneumonoidea</taxon>
        <taxon>Braconidae</taxon>
        <taxon>Microgastrinae</taxon>
        <taxon>Cotesia</taxon>
    </lineage>
</organism>
<gene>
    <name evidence="1" type="ORF">G9C98_001769</name>
</gene>
<protein>
    <submittedName>
        <fullName evidence="1">Uncharacterized protein</fullName>
    </submittedName>
</protein>
<dbReference type="Proteomes" id="UP000729913">
    <property type="component" value="Unassembled WGS sequence"/>
</dbReference>
<accession>A0A8J5R1Z0</accession>
<keyword evidence="2" id="KW-1185">Reference proteome</keyword>
<evidence type="ECO:0000313" key="1">
    <source>
        <dbReference type="EMBL" id="KAG8035279.1"/>
    </source>
</evidence>